<name>A0A6A4GWN3_9AGAR</name>
<protein>
    <submittedName>
        <fullName evidence="1">Uncharacterized protein</fullName>
    </submittedName>
</protein>
<sequence>MKNIVEGIFGGNAGEFRVVTSLGHFGLAVGVERPRTAEFGGWEGGSWRLFAVGYPGRTPCTRPGLVWTR</sequence>
<keyword evidence="2" id="KW-1185">Reference proteome</keyword>
<evidence type="ECO:0000313" key="1">
    <source>
        <dbReference type="EMBL" id="KAE9389487.1"/>
    </source>
</evidence>
<evidence type="ECO:0000313" key="2">
    <source>
        <dbReference type="Proteomes" id="UP000799118"/>
    </source>
</evidence>
<gene>
    <name evidence="1" type="ORF">BT96DRAFT_1003205</name>
</gene>
<dbReference type="EMBL" id="ML769695">
    <property type="protein sequence ID" value="KAE9389487.1"/>
    <property type="molecule type" value="Genomic_DNA"/>
</dbReference>
<dbReference type="AlphaFoldDB" id="A0A6A4GWN3"/>
<reference evidence="1" key="1">
    <citation type="journal article" date="2019" name="Environ. Microbiol.">
        <title>Fungal ecological strategies reflected in gene transcription - a case study of two litter decomposers.</title>
        <authorList>
            <person name="Barbi F."/>
            <person name="Kohler A."/>
            <person name="Barry K."/>
            <person name="Baskaran P."/>
            <person name="Daum C."/>
            <person name="Fauchery L."/>
            <person name="Ihrmark K."/>
            <person name="Kuo A."/>
            <person name="LaButti K."/>
            <person name="Lipzen A."/>
            <person name="Morin E."/>
            <person name="Grigoriev I.V."/>
            <person name="Henrissat B."/>
            <person name="Lindahl B."/>
            <person name="Martin F."/>
        </authorList>
    </citation>
    <scope>NUCLEOTIDE SEQUENCE</scope>
    <source>
        <strain evidence="1">JB14</strain>
    </source>
</reference>
<proteinExistence type="predicted"/>
<organism evidence="1 2">
    <name type="scientific">Gymnopus androsaceus JB14</name>
    <dbReference type="NCBI Taxonomy" id="1447944"/>
    <lineage>
        <taxon>Eukaryota</taxon>
        <taxon>Fungi</taxon>
        <taxon>Dikarya</taxon>
        <taxon>Basidiomycota</taxon>
        <taxon>Agaricomycotina</taxon>
        <taxon>Agaricomycetes</taxon>
        <taxon>Agaricomycetidae</taxon>
        <taxon>Agaricales</taxon>
        <taxon>Marasmiineae</taxon>
        <taxon>Omphalotaceae</taxon>
        <taxon>Gymnopus</taxon>
    </lineage>
</organism>
<accession>A0A6A4GWN3</accession>
<dbReference type="Proteomes" id="UP000799118">
    <property type="component" value="Unassembled WGS sequence"/>
</dbReference>